<protein>
    <submittedName>
        <fullName evidence="2">Uncharacterized protein</fullName>
    </submittedName>
</protein>
<accession>A0A2G4SFE4</accession>
<reference evidence="2 3" key="1">
    <citation type="journal article" date="2016" name="Proc. Natl. Acad. Sci. U.S.A.">
        <title>Lipid metabolic changes in an early divergent fungus govern the establishment of a mutualistic symbiosis with endobacteria.</title>
        <authorList>
            <person name="Lastovetsky O.A."/>
            <person name="Gaspar M.L."/>
            <person name="Mondo S.J."/>
            <person name="LaButti K.M."/>
            <person name="Sandor L."/>
            <person name="Grigoriev I.V."/>
            <person name="Henry S.A."/>
            <person name="Pawlowska T.E."/>
        </authorList>
    </citation>
    <scope>NUCLEOTIDE SEQUENCE [LARGE SCALE GENOMIC DNA]</scope>
    <source>
        <strain evidence="2 3">ATCC 52813</strain>
    </source>
</reference>
<dbReference type="GeneID" id="35445210"/>
<keyword evidence="3" id="KW-1185">Reference proteome</keyword>
<dbReference type="AlphaFoldDB" id="A0A2G4SFE4"/>
<gene>
    <name evidence="2" type="ORF">RHIMIDRAFT_295868</name>
</gene>
<evidence type="ECO:0000313" key="3">
    <source>
        <dbReference type="Proteomes" id="UP000242254"/>
    </source>
</evidence>
<organism evidence="2 3">
    <name type="scientific">Rhizopus microsporus ATCC 52813</name>
    <dbReference type="NCBI Taxonomy" id="1340429"/>
    <lineage>
        <taxon>Eukaryota</taxon>
        <taxon>Fungi</taxon>
        <taxon>Fungi incertae sedis</taxon>
        <taxon>Mucoromycota</taxon>
        <taxon>Mucoromycotina</taxon>
        <taxon>Mucoromycetes</taxon>
        <taxon>Mucorales</taxon>
        <taxon>Mucorineae</taxon>
        <taxon>Rhizopodaceae</taxon>
        <taxon>Rhizopus</taxon>
    </lineage>
</organism>
<sequence>MFLNGICKKKEESNCLRKKMTEERYADYIIQETIKRTLILPCMKVKLAVAKKQIPNDEILNADAKDQIKEFFSMYSTEYNFQKASIYYDYKNKKERKLTIWSKVINLEKKGMKNQGIGKTLQFEGTIETDEICASIIKQNFDTSRKRPGTDNSRSQKPKKTTIGDNNNVKHIKILTRTEPLSTNGRCVLIDPNHRDLLYCMKETSSAENKQILRFTSICRSKHSRRFRILRKKAKPEEVRLAEEMLSKTRSSAMNANIFLEHSKASSAFEDVLSNYDSHETKGPKGIYYPDLRNDFEFKKCNLYWGNLFGARFPAIFSKSIAIQDNNTKLQTYAINIQIMLDQRHIE</sequence>
<feature type="region of interest" description="Disordered" evidence="1">
    <location>
        <begin position="143"/>
        <end position="163"/>
    </location>
</feature>
<dbReference type="RefSeq" id="XP_023461196.1">
    <property type="nucleotide sequence ID" value="XM_023614221.1"/>
</dbReference>
<proteinExistence type="predicted"/>
<dbReference type="Proteomes" id="UP000242254">
    <property type="component" value="Unassembled WGS sequence"/>
</dbReference>
<name>A0A2G4SFE4_RHIZD</name>
<dbReference type="EMBL" id="KZ303875">
    <property type="protein sequence ID" value="PHZ07488.1"/>
    <property type="molecule type" value="Genomic_DNA"/>
</dbReference>
<evidence type="ECO:0000256" key="1">
    <source>
        <dbReference type="SAM" id="MobiDB-lite"/>
    </source>
</evidence>
<evidence type="ECO:0000313" key="2">
    <source>
        <dbReference type="EMBL" id="PHZ07488.1"/>
    </source>
</evidence>